<gene>
    <name evidence="1" type="ORF">BpHYR1_031207</name>
</gene>
<keyword evidence="2" id="KW-1185">Reference proteome</keyword>
<reference evidence="1 2" key="1">
    <citation type="journal article" date="2018" name="Sci. Rep.">
        <title>Genomic signatures of local adaptation to the degree of environmental predictability in rotifers.</title>
        <authorList>
            <person name="Franch-Gras L."/>
            <person name="Hahn C."/>
            <person name="Garcia-Roger E.M."/>
            <person name="Carmona M.J."/>
            <person name="Serra M."/>
            <person name="Gomez A."/>
        </authorList>
    </citation>
    <scope>NUCLEOTIDE SEQUENCE [LARGE SCALE GENOMIC DNA]</scope>
    <source>
        <strain evidence="1">HYR1</strain>
    </source>
</reference>
<evidence type="ECO:0000313" key="2">
    <source>
        <dbReference type="Proteomes" id="UP000276133"/>
    </source>
</evidence>
<sequence>MDIANYFEAKFEHYEMPKSNENWLVGLLDEFSIESINKFGKAVIHDANVYIAYSFSILDSFICSILSEKIKNSLNSDSVFNFKIGAQSRTNVCNTLGGGYVQSKTPDSKIFAEEHSCQPVIIKCAFPNESLDLLINECLVYLNEYTNNSYAIGFKVNFCPKEFKAYFFVFERMTEPDHEKIKLIKKLVHNQQPRIEQNFAHYDLFEFEKAFFEDKLSNFGIKVVCKKILTIDDLNHSIEFNLDKSKIIPGEYGERI</sequence>
<dbReference type="OrthoDB" id="10133717at2759"/>
<organism evidence="1 2">
    <name type="scientific">Brachionus plicatilis</name>
    <name type="common">Marine rotifer</name>
    <name type="synonym">Brachionus muelleri</name>
    <dbReference type="NCBI Taxonomy" id="10195"/>
    <lineage>
        <taxon>Eukaryota</taxon>
        <taxon>Metazoa</taxon>
        <taxon>Spiralia</taxon>
        <taxon>Gnathifera</taxon>
        <taxon>Rotifera</taxon>
        <taxon>Eurotatoria</taxon>
        <taxon>Monogononta</taxon>
        <taxon>Pseudotrocha</taxon>
        <taxon>Ploima</taxon>
        <taxon>Brachionidae</taxon>
        <taxon>Brachionus</taxon>
    </lineage>
</organism>
<proteinExistence type="predicted"/>
<dbReference type="Proteomes" id="UP000276133">
    <property type="component" value="Unassembled WGS sequence"/>
</dbReference>
<dbReference type="AlphaFoldDB" id="A0A3M7Q8J0"/>
<dbReference type="EMBL" id="REGN01006952">
    <property type="protein sequence ID" value="RNA07726.1"/>
    <property type="molecule type" value="Genomic_DNA"/>
</dbReference>
<evidence type="ECO:0000313" key="1">
    <source>
        <dbReference type="EMBL" id="RNA07726.1"/>
    </source>
</evidence>
<accession>A0A3M7Q8J0</accession>
<comment type="caution">
    <text evidence="1">The sequence shown here is derived from an EMBL/GenBank/DDBJ whole genome shotgun (WGS) entry which is preliminary data.</text>
</comment>
<name>A0A3M7Q8J0_BRAPC</name>
<protein>
    <submittedName>
        <fullName evidence="1">Uncharacterized protein</fullName>
    </submittedName>
</protein>